<gene>
    <name evidence="2" type="ORF">SMACR_08725</name>
</gene>
<feature type="region of interest" description="Disordered" evidence="1">
    <location>
        <begin position="212"/>
        <end position="250"/>
    </location>
</feature>
<feature type="region of interest" description="Disordered" evidence="1">
    <location>
        <begin position="100"/>
        <end position="121"/>
    </location>
</feature>
<name>A0A8S8ZGW6_SORMA</name>
<comment type="caution">
    <text evidence="2">The sequence shown here is derived from an EMBL/GenBank/DDBJ whole genome shotgun (WGS) entry which is preliminary data.</text>
</comment>
<evidence type="ECO:0000256" key="1">
    <source>
        <dbReference type="SAM" id="MobiDB-lite"/>
    </source>
</evidence>
<reference evidence="2 3" key="1">
    <citation type="submission" date="2017-07" db="EMBL/GenBank/DDBJ databases">
        <title>Genome sequence of the Sordaria macrospora wild type strain R19027.</title>
        <authorList>
            <person name="Nowrousian M."/>
            <person name="Teichert I."/>
            <person name="Kueck U."/>
        </authorList>
    </citation>
    <scope>NUCLEOTIDE SEQUENCE [LARGE SCALE GENOMIC DNA]</scope>
    <source>
        <strain evidence="2 3">R19027</strain>
        <tissue evidence="2">Mycelium</tissue>
    </source>
</reference>
<feature type="compositionally biased region" description="Basic and acidic residues" evidence="1">
    <location>
        <begin position="238"/>
        <end position="250"/>
    </location>
</feature>
<evidence type="ECO:0000313" key="2">
    <source>
        <dbReference type="EMBL" id="KAA8624282.1"/>
    </source>
</evidence>
<accession>A0A8S8ZGW6</accession>
<feature type="compositionally biased region" description="Acidic residues" evidence="1">
    <location>
        <begin position="221"/>
        <end position="237"/>
    </location>
</feature>
<dbReference type="VEuPathDB" id="FungiDB:SMAC_08725"/>
<sequence>MTTCPAFMAIYAYQVPNTLQQSHTHKKAAQQHEDFVTVQVTLRIPPTLLNNVKGAHSFVIDITPGEERHPEHEALATVADAATNNVVTTTTIHIPLAISSGQEKPTTAAATEKNANPQQGQRIRAAEEEEQHVDLFDDEFLSLVDEFNSIVGPGMEGHSADADGDDTFAADCFFHGDDLLGDYLVKSAGSGNHAGSGEDRLDIQLQEGSIANANKRKRNDMDDDDDKIEEEEEEEDKDERRPSQQARVDWDYEAHLEMFGENYWED</sequence>
<evidence type="ECO:0000313" key="3">
    <source>
        <dbReference type="Proteomes" id="UP000433876"/>
    </source>
</evidence>
<dbReference type="EMBL" id="NMPR01000239">
    <property type="protein sequence ID" value="KAA8624282.1"/>
    <property type="molecule type" value="Genomic_DNA"/>
</dbReference>
<organism evidence="2 3">
    <name type="scientific">Sordaria macrospora</name>
    <dbReference type="NCBI Taxonomy" id="5147"/>
    <lineage>
        <taxon>Eukaryota</taxon>
        <taxon>Fungi</taxon>
        <taxon>Dikarya</taxon>
        <taxon>Ascomycota</taxon>
        <taxon>Pezizomycotina</taxon>
        <taxon>Sordariomycetes</taxon>
        <taxon>Sordariomycetidae</taxon>
        <taxon>Sordariales</taxon>
        <taxon>Sordariaceae</taxon>
        <taxon>Sordaria</taxon>
    </lineage>
</organism>
<proteinExistence type="predicted"/>
<dbReference type="Proteomes" id="UP000433876">
    <property type="component" value="Unassembled WGS sequence"/>
</dbReference>
<protein>
    <submittedName>
        <fullName evidence="2">Uncharacterized protein</fullName>
    </submittedName>
</protein>
<dbReference type="AlphaFoldDB" id="A0A8S8ZGW6"/>